<feature type="binding site" evidence="3">
    <location>
        <begin position="164"/>
        <end position="165"/>
    </location>
    <ligand>
        <name>UDP-N-acetyl-alpha-D-muramoyl-L-alanyl-D-glutamate</name>
        <dbReference type="ChEBI" id="CHEBI:83900"/>
    </ligand>
</feature>
<dbReference type="GO" id="GO:0009252">
    <property type="term" value="P:peptidoglycan biosynthetic process"/>
    <property type="evidence" value="ECO:0007669"/>
    <property type="project" value="UniProtKB-UniRule"/>
</dbReference>
<evidence type="ECO:0000259" key="6">
    <source>
        <dbReference type="Pfam" id="PF08245"/>
    </source>
</evidence>
<keyword evidence="3" id="KW-0436">Ligase</keyword>
<keyword evidence="3 4" id="KW-0131">Cell cycle</keyword>
<gene>
    <name evidence="3 7" type="primary">murE</name>
    <name evidence="7" type="ORF">H9734_06330</name>
</gene>
<comment type="caution">
    <text evidence="7">The sequence shown here is derived from an EMBL/GenBank/DDBJ whole genome shotgun (WGS) entry which is preliminary data.</text>
</comment>
<dbReference type="GO" id="GO:0051301">
    <property type="term" value="P:cell division"/>
    <property type="evidence" value="ECO:0007669"/>
    <property type="project" value="UniProtKB-KW"/>
</dbReference>
<keyword evidence="3" id="KW-0547">Nucleotide-binding</keyword>
<dbReference type="InterPro" id="IPR036615">
    <property type="entry name" value="Mur_ligase_C_dom_sf"/>
</dbReference>
<feature type="binding site" evidence="3">
    <location>
        <position position="199"/>
    </location>
    <ligand>
        <name>UDP-N-acetyl-alpha-D-muramoyl-L-alanyl-D-glutamate</name>
        <dbReference type="ChEBI" id="CHEBI:83900"/>
    </ligand>
</feature>
<dbReference type="InterPro" id="IPR013221">
    <property type="entry name" value="Mur_ligase_cen"/>
</dbReference>
<dbReference type="PANTHER" id="PTHR23135">
    <property type="entry name" value="MUR LIGASE FAMILY MEMBER"/>
    <property type="match status" value="1"/>
</dbReference>
<organism evidence="7 8">
    <name type="scientific">Candidatus Fusicatenibacter merdavium</name>
    <dbReference type="NCBI Taxonomy" id="2838600"/>
    <lineage>
        <taxon>Bacteria</taxon>
        <taxon>Bacillati</taxon>
        <taxon>Bacillota</taxon>
        <taxon>Clostridia</taxon>
        <taxon>Lachnospirales</taxon>
        <taxon>Lachnospiraceae</taxon>
        <taxon>Fusicatenibacter</taxon>
    </lineage>
</organism>
<evidence type="ECO:0000256" key="3">
    <source>
        <dbReference type="HAMAP-Rule" id="MF_00208"/>
    </source>
</evidence>
<feature type="modified residue" description="N6-carboxylysine" evidence="3">
    <location>
        <position position="233"/>
    </location>
</feature>
<dbReference type="Gene3D" id="3.40.1390.10">
    <property type="entry name" value="MurE/MurF, N-terminal domain"/>
    <property type="match status" value="1"/>
</dbReference>
<keyword evidence="3 4" id="KW-0573">Peptidoglycan synthesis</keyword>
<comment type="PTM">
    <text evidence="3">Carboxylation is probably crucial for Mg(2+) binding and, consequently, for the gamma-phosphate positioning of ATP.</text>
</comment>
<dbReference type="EMBL" id="DXEK01000105">
    <property type="protein sequence ID" value="HIX77194.1"/>
    <property type="molecule type" value="Genomic_DNA"/>
</dbReference>
<dbReference type="Gene3D" id="3.40.1190.10">
    <property type="entry name" value="Mur-like, catalytic domain"/>
    <property type="match status" value="1"/>
</dbReference>
<dbReference type="GO" id="GO:0005737">
    <property type="term" value="C:cytoplasm"/>
    <property type="evidence" value="ECO:0007669"/>
    <property type="project" value="UniProtKB-SubCell"/>
</dbReference>
<dbReference type="Pfam" id="PF08245">
    <property type="entry name" value="Mur_ligase_M"/>
    <property type="match status" value="1"/>
</dbReference>
<dbReference type="GO" id="GO:0000287">
    <property type="term" value="F:magnesium ion binding"/>
    <property type="evidence" value="ECO:0007669"/>
    <property type="project" value="UniProtKB-UniRule"/>
</dbReference>
<comment type="cofactor">
    <cofactor evidence="3">
        <name>Mg(2+)</name>
        <dbReference type="ChEBI" id="CHEBI:18420"/>
    </cofactor>
</comment>
<feature type="binding site" evidence="3">
    <location>
        <begin position="117"/>
        <end position="123"/>
    </location>
    <ligand>
        <name>ATP</name>
        <dbReference type="ChEBI" id="CHEBI:30616"/>
    </ligand>
</feature>
<keyword evidence="3 4" id="KW-0132">Cell division</keyword>
<dbReference type="SUPFAM" id="SSF53623">
    <property type="entry name" value="MurD-like peptide ligases, catalytic domain"/>
    <property type="match status" value="1"/>
</dbReference>
<keyword evidence="3 4" id="KW-0961">Cell wall biogenesis/degradation</keyword>
<dbReference type="Proteomes" id="UP000886890">
    <property type="component" value="Unassembled WGS sequence"/>
</dbReference>
<feature type="binding site" evidence="3">
    <location>
        <position position="39"/>
    </location>
    <ligand>
        <name>UDP-N-acetyl-alpha-D-muramoyl-L-alanyl-D-glutamate</name>
        <dbReference type="ChEBI" id="CHEBI:83900"/>
    </ligand>
</feature>
<dbReference type="HAMAP" id="MF_00208">
    <property type="entry name" value="MurE"/>
    <property type="match status" value="1"/>
</dbReference>
<evidence type="ECO:0000313" key="7">
    <source>
        <dbReference type="EMBL" id="HIX77194.1"/>
    </source>
</evidence>
<dbReference type="PANTHER" id="PTHR23135:SF4">
    <property type="entry name" value="UDP-N-ACETYLMURAMOYL-L-ALANYL-D-GLUTAMATE--2,6-DIAMINOPIMELATE LIGASE MURE HOMOLOG, CHLOROPLASTIC"/>
    <property type="match status" value="1"/>
</dbReference>
<evidence type="ECO:0000259" key="5">
    <source>
        <dbReference type="Pfam" id="PF02875"/>
    </source>
</evidence>
<name>A0A9D1XDE2_9FIRM</name>
<comment type="caution">
    <text evidence="3">Lacks conserved residue(s) required for the propagation of feature annotation.</text>
</comment>
<dbReference type="SUPFAM" id="SSF53244">
    <property type="entry name" value="MurD-like peptide ligases, peptide-binding domain"/>
    <property type="match status" value="1"/>
</dbReference>
<dbReference type="GO" id="GO:0005524">
    <property type="term" value="F:ATP binding"/>
    <property type="evidence" value="ECO:0007669"/>
    <property type="project" value="UniProtKB-UniRule"/>
</dbReference>
<dbReference type="AlphaFoldDB" id="A0A9D1XDE2"/>
<dbReference type="GO" id="GO:0016881">
    <property type="term" value="F:acid-amino acid ligase activity"/>
    <property type="evidence" value="ECO:0007669"/>
    <property type="project" value="UniProtKB-UniRule"/>
</dbReference>
<dbReference type="Pfam" id="PF02875">
    <property type="entry name" value="Mur_ligase_C"/>
    <property type="match status" value="1"/>
</dbReference>
<feature type="binding site" evidence="3">
    <location>
        <position position="191"/>
    </location>
    <ligand>
        <name>UDP-N-acetyl-alpha-D-muramoyl-L-alanyl-D-glutamate</name>
        <dbReference type="ChEBI" id="CHEBI:83900"/>
    </ligand>
</feature>
<feature type="domain" description="Mur ligase central" evidence="6">
    <location>
        <begin position="115"/>
        <end position="321"/>
    </location>
</feature>
<dbReference type="SUPFAM" id="SSF63418">
    <property type="entry name" value="MurE/MurF N-terminal domain"/>
    <property type="match status" value="1"/>
</dbReference>
<proteinExistence type="inferred from homology"/>
<keyword evidence="3" id="KW-0067">ATP-binding</keyword>
<dbReference type="InterPro" id="IPR035911">
    <property type="entry name" value="MurE/MurF_N"/>
</dbReference>
<dbReference type="Gene3D" id="3.90.190.20">
    <property type="entry name" value="Mur ligase, C-terminal domain"/>
    <property type="match status" value="1"/>
</dbReference>
<sequence length="507" mass="56913">MNIRTIGEYGKVLEAAGLLKNRVSETASERTVSRISCFSREVRPGTLFLCKGAAFRETYLSEAVLRGAVAYVSEREYAAGREIPCLLVRDIRGAMAVLAETFYEHPADFLRIIGVTGTKGKTTTAYYIRSIVDTWLAENGQRPSALLSSIENYDGVSRTRAQLTTPEPLELQKYLRTAVDAKVSYLTMEVSSQALKLQRIGHMKMETGVFLNISRDHISPLEHKDFEDYFQSKLQLFSHCRKVCVNLDAEHVQRVLDTASCAERVITFGTCQEAEIRGSGIRMEKGRLCFRLMMPGYEGEVCIPMHGIFNAENALAAAAACFSIDIPPQMIVKGLSTAKVSGRMEEYKSRDRKRTVLVDYAHNRLSFEKLFESVRMEYPGQPVFVIFGCPGGKAYNRRKDLAQVADRYADRIYLAPDDPGPENPREIAREIMSHFHRKRHACVYVDDRGEAVRMALEEAEPGTILLVLGKGCESTQRYADGVRPCLPDGELVQMALDEYDRKHDASA</sequence>
<comment type="pathway">
    <text evidence="1 3 4">Cell wall biogenesis; peptidoglycan biosynthesis.</text>
</comment>
<protein>
    <recommendedName>
        <fullName evidence="3">UDP-N-acetylmuramyl-tripeptide synthetase</fullName>
        <ecNumber evidence="3">6.3.2.-</ecNumber>
    </recommendedName>
    <alternativeName>
        <fullName evidence="3">UDP-MurNAc-tripeptide synthetase</fullName>
    </alternativeName>
</protein>
<reference evidence="7" key="2">
    <citation type="submission" date="2021-04" db="EMBL/GenBank/DDBJ databases">
        <authorList>
            <person name="Gilroy R."/>
        </authorList>
    </citation>
    <scope>NUCLEOTIDE SEQUENCE</scope>
    <source>
        <strain evidence="7">CHK183-1962</strain>
    </source>
</reference>
<dbReference type="InterPro" id="IPR004101">
    <property type="entry name" value="Mur_ligase_C"/>
</dbReference>
<keyword evidence="3" id="KW-0460">Magnesium</keyword>
<keyword evidence="3 4" id="KW-0133">Cell shape</keyword>
<reference evidence="7" key="1">
    <citation type="journal article" date="2021" name="PeerJ">
        <title>Extensive microbial diversity within the chicken gut microbiome revealed by metagenomics and culture.</title>
        <authorList>
            <person name="Gilroy R."/>
            <person name="Ravi A."/>
            <person name="Getino M."/>
            <person name="Pursley I."/>
            <person name="Horton D.L."/>
            <person name="Alikhan N.F."/>
            <person name="Baker D."/>
            <person name="Gharbi K."/>
            <person name="Hall N."/>
            <person name="Watson M."/>
            <person name="Adriaenssens E.M."/>
            <person name="Foster-Nyarko E."/>
            <person name="Jarju S."/>
            <person name="Secka A."/>
            <person name="Antonio M."/>
            <person name="Oren A."/>
            <person name="Chaudhuri R.R."/>
            <person name="La Ragione R."/>
            <person name="Hildebrand F."/>
            <person name="Pallen M.J."/>
        </authorList>
    </citation>
    <scope>NUCLEOTIDE SEQUENCE</scope>
    <source>
        <strain evidence="7">CHK183-1962</strain>
    </source>
</reference>
<comment type="similarity">
    <text evidence="2 3">Belongs to the MurCDEF family. MurE subfamily.</text>
</comment>
<evidence type="ECO:0000313" key="8">
    <source>
        <dbReference type="Proteomes" id="UP000886890"/>
    </source>
</evidence>
<dbReference type="GO" id="GO:0071555">
    <property type="term" value="P:cell wall organization"/>
    <property type="evidence" value="ECO:0007669"/>
    <property type="project" value="UniProtKB-KW"/>
</dbReference>
<feature type="domain" description="Mur ligase C-terminal" evidence="5">
    <location>
        <begin position="342"/>
        <end position="471"/>
    </location>
</feature>
<keyword evidence="3" id="KW-0963">Cytoplasm</keyword>
<evidence type="ECO:0000256" key="4">
    <source>
        <dbReference type="RuleBase" id="RU004135"/>
    </source>
</evidence>
<comment type="function">
    <text evidence="3">Catalyzes the addition of an amino acid to the nucleotide precursor UDP-N-acetylmuramoyl-L-alanyl-D-glutamate (UMAG) in the biosynthesis of bacterial cell-wall peptidoglycan.</text>
</comment>
<dbReference type="InterPro" id="IPR036565">
    <property type="entry name" value="Mur-like_cat_sf"/>
</dbReference>
<comment type="subcellular location">
    <subcellularLocation>
        <location evidence="3 4">Cytoplasm</location>
    </subcellularLocation>
</comment>
<dbReference type="NCBIfam" id="TIGR01085">
    <property type="entry name" value="murE"/>
    <property type="match status" value="1"/>
</dbReference>
<dbReference type="GO" id="GO:0008360">
    <property type="term" value="P:regulation of cell shape"/>
    <property type="evidence" value="ECO:0007669"/>
    <property type="project" value="UniProtKB-KW"/>
</dbReference>
<dbReference type="InterPro" id="IPR005761">
    <property type="entry name" value="UDP-N-AcMur-Glu-dNH2Pim_ligase"/>
</dbReference>
<evidence type="ECO:0000256" key="2">
    <source>
        <dbReference type="ARBA" id="ARBA00005898"/>
    </source>
</evidence>
<dbReference type="EC" id="6.3.2.-" evidence="3"/>
<evidence type="ECO:0000256" key="1">
    <source>
        <dbReference type="ARBA" id="ARBA00004752"/>
    </source>
</evidence>
<accession>A0A9D1XDE2</accession>